<evidence type="ECO:0000313" key="1">
    <source>
        <dbReference type="EMBL" id="KAE8692990.1"/>
    </source>
</evidence>
<proteinExistence type="predicted"/>
<accession>A0A6A2ZMN3</accession>
<protein>
    <submittedName>
        <fullName evidence="1">Pathoproteinsis-related protein 1</fullName>
    </submittedName>
</protein>
<sequence>MQLLKCNTTSSPLRFRVYEIRSDRVNLGGRSAYCSDYTHRGEFVSKAVVLPRHGKVFTLRSTRVHKVAVTNALISIVSCIIRHGVVPSHRANADGCSSSVVSVEVVLW</sequence>
<gene>
    <name evidence="1" type="ORF">F3Y22_tig00110819pilonHSYRG00125</name>
</gene>
<organism evidence="1 2">
    <name type="scientific">Hibiscus syriacus</name>
    <name type="common">Rose of Sharon</name>
    <dbReference type="NCBI Taxonomy" id="106335"/>
    <lineage>
        <taxon>Eukaryota</taxon>
        <taxon>Viridiplantae</taxon>
        <taxon>Streptophyta</taxon>
        <taxon>Embryophyta</taxon>
        <taxon>Tracheophyta</taxon>
        <taxon>Spermatophyta</taxon>
        <taxon>Magnoliopsida</taxon>
        <taxon>eudicotyledons</taxon>
        <taxon>Gunneridae</taxon>
        <taxon>Pentapetalae</taxon>
        <taxon>rosids</taxon>
        <taxon>malvids</taxon>
        <taxon>Malvales</taxon>
        <taxon>Malvaceae</taxon>
        <taxon>Malvoideae</taxon>
        <taxon>Hibiscus</taxon>
    </lineage>
</organism>
<reference evidence="1" key="1">
    <citation type="submission" date="2019-09" db="EMBL/GenBank/DDBJ databases">
        <title>Draft genome information of white flower Hibiscus syriacus.</title>
        <authorList>
            <person name="Kim Y.-M."/>
        </authorList>
    </citation>
    <scope>NUCLEOTIDE SEQUENCE [LARGE SCALE GENOMIC DNA]</scope>
    <source>
        <strain evidence="1">YM2019G1</strain>
    </source>
</reference>
<evidence type="ECO:0000313" key="2">
    <source>
        <dbReference type="Proteomes" id="UP000436088"/>
    </source>
</evidence>
<dbReference type="EMBL" id="VEPZ02001124">
    <property type="protein sequence ID" value="KAE8692990.1"/>
    <property type="molecule type" value="Genomic_DNA"/>
</dbReference>
<comment type="caution">
    <text evidence="1">The sequence shown here is derived from an EMBL/GenBank/DDBJ whole genome shotgun (WGS) entry which is preliminary data.</text>
</comment>
<dbReference type="AlphaFoldDB" id="A0A6A2ZMN3"/>
<name>A0A6A2ZMN3_HIBSY</name>
<keyword evidence="2" id="KW-1185">Reference proteome</keyword>
<dbReference type="Proteomes" id="UP000436088">
    <property type="component" value="Unassembled WGS sequence"/>
</dbReference>